<reference evidence="1" key="1">
    <citation type="journal article" date="2020" name="Nature">
        <title>Giant virus diversity and host interactions through global metagenomics.</title>
        <authorList>
            <person name="Schulz F."/>
            <person name="Roux S."/>
            <person name="Paez-Espino D."/>
            <person name="Jungbluth S."/>
            <person name="Walsh D.A."/>
            <person name="Denef V.J."/>
            <person name="McMahon K.D."/>
            <person name="Konstantinidis K.T."/>
            <person name="Eloe-Fadrosh E.A."/>
            <person name="Kyrpides N.C."/>
            <person name="Woyke T."/>
        </authorList>
    </citation>
    <scope>NUCLEOTIDE SEQUENCE</scope>
    <source>
        <strain evidence="1">GVMAG-M-3300014204-73</strain>
    </source>
</reference>
<dbReference type="AlphaFoldDB" id="A0A6C0BKB2"/>
<dbReference type="EMBL" id="MN739180">
    <property type="protein sequence ID" value="QHS92500.1"/>
    <property type="molecule type" value="Genomic_DNA"/>
</dbReference>
<sequence>MSFSDLHTSFIPKSLFDWEFYLSHNPDLKKAGLQTLEKCYRHWTSYGCYENRLVRSTKTGTEIRVKLNPKEKFKLSETPTTVSVTGHSPIDLKFKIAVMIHVFDVNLIKFFVSHLIQLSHNYCPENFEIYWNIVQEDNPYQGDLRQYVRSLVSDLPYQHCHYQYSLNRGGDIGGFLLLSQSVVNSGINYKYVMFVHSKNKRIWRIDLCRCLFDIRYEQLDRSPGVGMISAKKWINSFDPKKQTEEFRRFRYHLIELSKFYRVPIDQAFKFVAGTMFLAKYEIIQYVVEHEWQQVYQLLNRVESVDVNWLTVMNEMGKDPQGTTNDYQYRLKYRKSLHSDYMIEHTFERIIGLICQQLHLELMGH</sequence>
<organism evidence="1">
    <name type="scientific">viral metagenome</name>
    <dbReference type="NCBI Taxonomy" id="1070528"/>
    <lineage>
        <taxon>unclassified sequences</taxon>
        <taxon>metagenomes</taxon>
        <taxon>organismal metagenomes</taxon>
    </lineage>
</organism>
<proteinExistence type="predicted"/>
<name>A0A6C0BKB2_9ZZZZ</name>
<accession>A0A6C0BKB2</accession>
<evidence type="ECO:0000313" key="1">
    <source>
        <dbReference type="EMBL" id="QHS92500.1"/>
    </source>
</evidence>
<protein>
    <submittedName>
        <fullName evidence="1">Uncharacterized protein</fullName>
    </submittedName>
</protein>